<dbReference type="InterPro" id="IPR021109">
    <property type="entry name" value="Peptidase_aspartic_dom_sf"/>
</dbReference>
<feature type="non-terminal residue" evidence="2">
    <location>
        <position position="1"/>
    </location>
</feature>
<dbReference type="InterPro" id="IPR032567">
    <property type="entry name" value="RTL1-rel"/>
</dbReference>
<gene>
    <name evidence="2" type="primary">CU459095.1</name>
</gene>
<feature type="compositionally biased region" description="Basic and acidic residues" evidence="1">
    <location>
        <begin position="151"/>
        <end position="176"/>
    </location>
</feature>
<dbReference type="AlphaFoldDB" id="A0A1A8SGH9"/>
<proteinExistence type="predicted"/>
<dbReference type="PANTHER" id="PTHR15503">
    <property type="entry name" value="LDOC1 RELATED"/>
    <property type="match status" value="1"/>
</dbReference>
<reference evidence="2" key="2">
    <citation type="submission" date="2016-06" db="EMBL/GenBank/DDBJ databases">
        <title>The genome of a short-lived fish provides insights into sex chromosome evolution and the genetic control of aging.</title>
        <authorList>
            <person name="Reichwald K."/>
            <person name="Felder M."/>
            <person name="Petzold A."/>
            <person name="Koch P."/>
            <person name="Groth M."/>
            <person name="Platzer M."/>
        </authorList>
    </citation>
    <scope>NUCLEOTIDE SEQUENCE</scope>
    <source>
        <tissue evidence="2">Brain</tissue>
    </source>
</reference>
<feature type="region of interest" description="Disordered" evidence="1">
    <location>
        <begin position="150"/>
        <end position="176"/>
    </location>
</feature>
<accession>A0A1A8SGH9</accession>
<evidence type="ECO:0000256" key="1">
    <source>
        <dbReference type="SAM" id="MobiDB-lite"/>
    </source>
</evidence>
<organism evidence="2">
    <name type="scientific">Nothobranchius rachovii</name>
    <name type="common">bluefin notho</name>
    <dbReference type="NCBI Taxonomy" id="451742"/>
    <lineage>
        <taxon>Eukaryota</taxon>
        <taxon>Metazoa</taxon>
        <taxon>Chordata</taxon>
        <taxon>Craniata</taxon>
        <taxon>Vertebrata</taxon>
        <taxon>Euteleostomi</taxon>
        <taxon>Actinopterygii</taxon>
        <taxon>Neopterygii</taxon>
        <taxon>Teleostei</taxon>
        <taxon>Neoteleostei</taxon>
        <taxon>Acanthomorphata</taxon>
        <taxon>Ovalentaria</taxon>
        <taxon>Atherinomorphae</taxon>
        <taxon>Cyprinodontiformes</taxon>
        <taxon>Nothobranchiidae</taxon>
        <taxon>Nothobranchius</taxon>
    </lineage>
</organism>
<name>A0A1A8SGH9_9TELE</name>
<dbReference type="PANTHER" id="PTHR15503:SF36">
    <property type="entry name" value="RETROTRANSPOSON GAG-LIKE PROTEIN 5"/>
    <property type="match status" value="1"/>
</dbReference>
<feature type="non-terminal residue" evidence="2">
    <location>
        <position position="176"/>
    </location>
</feature>
<sequence>PLVPGVLVGSQTGKETSRFLIGCALTVNGRRYQTTALVDSGCEQSLVDPQLARKWGLSTVPLLEPLTVSSLDGRSLSTITHRTEPLQLQVSGNHTETTSLFVFPSPQNQIVLGHSWLKEHNPCLDWRSNRVETWSPECLLTCLTSAAAGSKDSERTIREPPDLTKVPSEYHDLQQV</sequence>
<protein>
    <submittedName>
        <fullName evidence="2">Uncharacterized protein</fullName>
    </submittedName>
</protein>
<dbReference type="SUPFAM" id="SSF50630">
    <property type="entry name" value="Acid proteases"/>
    <property type="match status" value="1"/>
</dbReference>
<dbReference type="Pfam" id="PF13975">
    <property type="entry name" value="gag-asp_proteas"/>
    <property type="match status" value="1"/>
</dbReference>
<dbReference type="EMBL" id="HAEI01014972">
    <property type="protein sequence ID" value="SBS17441.1"/>
    <property type="molecule type" value="Transcribed_RNA"/>
</dbReference>
<evidence type="ECO:0000313" key="2">
    <source>
        <dbReference type="EMBL" id="SBS17441.1"/>
    </source>
</evidence>
<dbReference type="CDD" id="cd00303">
    <property type="entry name" value="retropepsin_like"/>
    <property type="match status" value="1"/>
</dbReference>
<dbReference type="Gene3D" id="2.40.70.10">
    <property type="entry name" value="Acid Proteases"/>
    <property type="match status" value="1"/>
</dbReference>
<reference evidence="2" key="1">
    <citation type="submission" date="2016-05" db="EMBL/GenBank/DDBJ databases">
        <authorList>
            <person name="Lavstsen T."/>
            <person name="Jespersen J.S."/>
        </authorList>
    </citation>
    <scope>NUCLEOTIDE SEQUENCE</scope>
    <source>
        <tissue evidence="2">Brain</tissue>
    </source>
</reference>